<protein>
    <recommendedName>
        <fullName evidence="3">Tetratricopeptide repeat protein</fullName>
    </recommendedName>
</protein>
<organism evidence="1 2">
    <name type="scientific">Neolewinella marina</name>
    <dbReference type="NCBI Taxonomy" id="438751"/>
    <lineage>
        <taxon>Bacteria</taxon>
        <taxon>Pseudomonadati</taxon>
        <taxon>Bacteroidota</taxon>
        <taxon>Saprospiria</taxon>
        <taxon>Saprospirales</taxon>
        <taxon>Lewinellaceae</taxon>
        <taxon>Neolewinella</taxon>
    </lineage>
</organism>
<dbReference type="OrthoDB" id="1490648at2"/>
<dbReference type="Gene3D" id="1.25.40.10">
    <property type="entry name" value="Tetratricopeptide repeat domain"/>
    <property type="match status" value="1"/>
</dbReference>
<evidence type="ECO:0000313" key="2">
    <source>
        <dbReference type="Proteomes" id="UP000226437"/>
    </source>
</evidence>
<gene>
    <name evidence="1" type="ORF">CGL56_00375</name>
</gene>
<evidence type="ECO:0000313" key="1">
    <source>
        <dbReference type="EMBL" id="PHK99547.1"/>
    </source>
</evidence>
<sequence length="507" mass="59242">MKQLSELIGLLDKDVSPCLDTHRDAAALRRLYDYVKRTEHPTAEAAAGELGMVAGSASFRKLKHHLKLEVLNAATALGPLAKSKDRDKRIYAYVWKLIAVGKQLRTSTNSTALLGYLEEAFRLADRYEMLDAAYQAAAMLRRQYVNRRFDRAKYQFYAERARWYGRRLRRYEDAVAAFNEVIFLRNTHQPAEVVQAAAIRGHARHASLVERYDLPIISYIVFLLELNIYLAVSDYEGVIRVAEEALAYLESRPTARPTMFQVFEANLSLAYTQLNDYDRGTAFARRLLAKTSPKDYNYIKVYELMLMLSLRAGKFQEAYESFLTIRPEMLSRNLRSYFRETFHIIEAYLYILIQLGQVEPRPDDQTFEGFRVSRFINSFEHVPGEKSHRNVHLLIVEIVEGIVNRKHRKASYSIEAIGKYASRHLRGRDYRRVRYFLKALAQLSVQQYHRAAVERHTRRYITLMNQHPLNESRLDYYMELVPYDVLWDLILQQLGYKRVRNGPKDKP</sequence>
<proteinExistence type="predicted"/>
<name>A0A2G0CHZ2_9BACT</name>
<dbReference type="EMBL" id="PDLO01000001">
    <property type="protein sequence ID" value="PHK99547.1"/>
    <property type="molecule type" value="Genomic_DNA"/>
</dbReference>
<dbReference type="SUPFAM" id="SSF48452">
    <property type="entry name" value="TPR-like"/>
    <property type="match status" value="1"/>
</dbReference>
<dbReference type="AlphaFoldDB" id="A0A2G0CHZ2"/>
<accession>A0A2G0CHZ2</accession>
<comment type="caution">
    <text evidence="1">The sequence shown here is derived from an EMBL/GenBank/DDBJ whole genome shotgun (WGS) entry which is preliminary data.</text>
</comment>
<dbReference type="Proteomes" id="UP000226437">
    <property type="component" value="Unassembled WGS sequence"/>
</dbReference>
<keyword evidence="2" id="KW-1185">Reference proteome</keyword>
<dbReference type="InterPro" id="IPR011990">
    <property type="entry name" value="TPR-like_helical_dom_sf"/>
</dbReference>
<dbReference type="RefSeq" id="WP_099104525.1">
    <property type="nucleotide sequence ID" value="NZ_JAATJF010000001.1"/>
</dbReference>
<evidence type="ECO:0008006" key="3">
    <source>
        <dbReference type="Google" id="ProtNLM"/>
    </source>
</evidence>
<reference evidence="1 2" key="1">
    <citation type="submission" date="2017-10" db="EMBL/GenBank/DDBJ databases">
        <title>The draft genome sequence of Lewinella marina KCTC 32374.</title>
        <authorList>
            <person name="Wang K."/>
        </authorList>
    </citation>
    <scope>NUCLEOTIDE SEQUENCE [LARGE SCALE GENOMIC DNA]</scope>
    <source>
        <strain evidence="1 2">MKG-38</strain>
    </source>
</reference>